<dbReference type="AlphaFoldDB" id="F8LAW2"/>
<evidence type="ECO:0000256" key="1">
    <source>
        <dbReference type="SAM" id="SignalP"/>
    </source>
</evidence>
<keyword evidence="1" id="KW-0732">Signal</keyword>
<feature type="signal peptide" evidence="1">
    <location>
        <begin position="1"/>
        <end position="15"/>
    </location>
</feature>
<proteinExistence type="predicted"/>
<evidence type="ECO:0000313" key="2">
    <source>
        <dbReference type="EMBL" id="CCB90624.1"/>
    </source>
</evidence>
<reference evidence="2" key="1">
    <citation type="submission" date="2011-05" db="EMBL/GenBank/DDBJ databases">
        <title>Unity in variety -- the pan-genome of the Chlamydiae.</title>
        <authorList>
            <person name="Collingro A."/>
            <person name="Tischler P."/>
            <person name="Weinmaier T."/>
            <person name="Penz T."/>
            <person name="Heinz E."/>
            <person name="Brunham R.C."/>
            <person name="Read T.D."/>
            <person name="Bavoil P.M."/>
            <person name="Sachse K."/>
            <person name="Kahane S."/>
            <person name="Friedman M.G."/>
            <person name="Rattei T."/>
            <person name="Myers G.S.A."/>
            <person name="Horn M."/>
        </authorList>
    </citation>
    <scope>NUCLEOTIDE SEQUENCE</scope>
    <source>
        <strain evidence="2">2032/99</strain>
    </source>
</reference>
<accession>F8LAW2</accession>
<dbReference type="EMBL" id="FR872624">
    <property type="protein sequence ID" value="CCB90624.1"/>
    <property type="molecule type" value="Genomic_DNA"/>
</dbReference>
<feature type="chain" id="PRO_5013107679" evidence="1">
    <location>
        <begin position="16"/>
        <end position="289"/>
    </location>
</feature>
<sequence length="289" mass="32319">MLLICLILAAQSLFASTKTASLRYLPNTPVHLASDLKLDISQSLPGLSLSTKGVQRLEADLTLRNEQPEPSSSALPLSLTFVLKKLSIDLQANDETLTFRSDEAGTSLYLTQLSKLIDRPIQLKLDRHFQLSRDNEELRRAVSELPVLAEMNPDHLLVELFSSVFVPGNQELSVGQVIRKDLSDWEIPSLPKEVVYTITKIDDYSVYAEICGEIEKKKFQLSGEVVIGGKGESVAAALSGLMEGKVKWNRDNAMLYELELNYSYSTRLQLASWDWLMNVSLNLHNKTIP</sequence>
<name>F8LAW2_9BACT</name>
<protein>
    <submittedName>
        <fullName evidence="2">Uncharacterized protein</fullName>
    </submittedName>
</protein>
<gene>
    <name evidence="2" type="ORF">WCH_BN09690</name>
</gene>
<organism evidence="2">
    <name type="scientific">Waddlia chondrophila 2032/99</name>
    <dbReference type="NCBI Taxonomy" id="765953"/>
    <lineage>
        <taxon>Bacteria</taxon>
        <taxon>Pseudomonadati</taxon>
        <taxon>Chlamydiota</taxon>
        <taxon>Chlamydiia</taxon>
        <taxon>Parachlamydiales</taxon>
        <taxon>Waddliaceae</taxon>
        <taxon>Waddlia</taxon>
    </lineage>
</organism>